<reference evidence="3" key="1">
    <citation type="submission" date="2013-03" db="EMBL/GenBank/DDBJ databases">
        <title>Genome sequence of Chthonomonas calidirosea, the first sequenced genome from the Armatimonadetes phylum (formally candidate division OP10).</title>
        <authorList>
            <person name="Lee K.C.Y."/>
            <person name="Morgan X.C."/>
            <person name="Dunfield P.F."/>
            <person name="Tamas I."/>
            <person name="Houghton K.M."/>
            <person name="Vyssotski M."/>
            <person name="Ryan J.L.J."/>
            <person name="Lagutin K."/>
            <person name="McDonald I.R."/>
            <person name="Stott M.B."/>
        </authorList>
    </citation>
    <scope>NUCLEOTIDE SEQUENCE [LARGE SCALE GENOMIC DNA]</scope>
    <source>
        <strain evidence="3">DSM 23976 / ICMP 18418 / T49</strain>
    </source>
</reference>
<dbReference type="PANTHER" id="PTHR43312">
    <property type="entry name" value="D-THREO-ALDOSE 1-DEHYDROGENASE"/>
    <property type="match status" value="1"/>
</dbReference>
<organism evidence="2 3">
    <name type="scientific">Chthonomonas calidirosea (strain DSM 23976 / ICMP 18418 / T49)</name>
    <dbReference type="NCBI Taxonomy" id="1303518"/>
    <lineage>
        <taxon>Bacteria</taxon>
        <taxon>Bacillati</taxon>
        <taxon>Armatimonadota</taxon>
        <taxon>Chthonomonadia</taxon>
        <taxon>Chthonomonadales</taxon>
        <taxon>Chthonomonadaceae</taxon>
        <taxon>Chthonomonas</taxon>
    </lineage>
</organism>
<dbReference type="PATRIC" id="fig|1303518.3.peg.292"/>
<dbReference type="RefSeq" id="WP_016481688.1">
    <property type="nucleotide sequence ID" value="NC_021487.1"/>
</dbReference>
<dbReference type="Proteomes" id="UP000014227">
    <property type="component" value="Chromosome I"/>
</dbReference>
<dbReference type="EMBL" id="HF951689">
    <property type="protein sequence ID" value="CCW34125.1"/>
    <property type="molecule type" value="Genomic_DNA"/>
</dbReference>
<keyword evidence="3" id="KW-1185">Reference proteome</keyword>
<sequence length="301" mass="33360">MERRVLGKTGLEVSVLGFGGAEIGYLGAEASIVERLLNSALDAGLNVIDTAECYSNGQVSSEELIGAAIAHRRSECYLFTKCGHASGLDYPDWSPTLLERSIERSLRRLRTDYLDLIQLHTCSLEILQRGEVIEVLQRARDAGKARFIGYSGDNEAALYALECGAFDTLQTSINIADQRGIDLLLPVAQKNNIGVIVKRPIANAVWLYKERPSNGYIAPYWERLQKLQYSFLDDPEEAAATALRFVIGLPGVHTAIVGTTKPERWQQNAKLLEAGGLEPEQIEAIRRRWKEVAEADWVSLS</sequence>
<evidence type="ECO:0000259" key="1">
    <source>
        <dbReference type="Pfam" id="PF00248"/>
    </source>
</evidence>
<feature type="domain" description="NADP-dependent oxidoreductase" evidence="1">
    <location>
        <begin position="16"/>
        <end position="287"/>
    </location>
</feature>
<dbReference type="InterPro" id="IPR053135">
    <property type="entry name" value="AKR2_Oxidoreductase"/>
</dbReference>
<dbReference type="InterPro" id="IPR023210">
    <property type="entry name" value="NADP_OxRdtase_dom"/>
</dbReference>
<dbReference type="InterPro" id="IPR036812">
    <property type="entry name" value="NAD(P)_OxRdtase_dom_sf"/>
</dbReference>
<dbReference type="STRING" id="454171.CP488_00869"/>
<dbReference type="OrthoDB" id="9773828at2"/>
<name>S0ESY2_CHTCT</name>
<proteinExistence type="predicted"/>
<dbReference type="SUPFAM" id="SSF51430">
    <property type="entry name" value="NAD(P)-linked oxidoreductase"/>
    <property type="match status" value="1"/>
</dbReference>
<dbReference type="KEGG" id="ccz:CCALI_00288"/>
<dbReference type="GO" id="GO:0016491">
    <property type="term" value="F:oxidoreductase activity"/>
    <property type="evidence" value="ECO:0007669"/>
    <property type="project" value="InterPro"/>
</dbReference>
<dbReference type="Pfam" id="PF00248">
    <property type="entry name" value="Aldo_ket_red"/>
    <property type="match status" value="1"/>
</dbReference>
<accession>S0ESY2</accession>
<dbReference type="PANTHER" id="PTHR43312:SF1">
    <property type="entry name" value="NADP-DEPENDENT OXIDOREDUCTASE DOMAIN-CONTAINING PROTEIN"/>
    <property type="match status" value="1"/>
</dbReference>
<dbReference type="PRINTS" id="PR00069">
    <property type="entry name" value="ALDKETRDTASE"/>
</dbReference>
<dbReference type="HOGENOM" id="CLU_023205_2_3_0"/>
<evidence type="ECO:0000313" key="2">
    <source>
        <dbReference type="EMBL" id="CCW34125.1"/>
    </source>
</evidence>
<dbReference type="InterPro" id="IPR020471">
    <property type="entry name" value="AKR"/>
</dbReference>
<evidence type="ECO:0000313" key="3">
    <source>
        <dbReference type="Proteomes" id="UP000014227"/>
    </source>
</evidence>
<protein>
    <submittedName>
        <fullName evidence="2">Predicted oxidoreductases (Related to aryl-alcohol dehydrogenases)</fullName>
    </submittedName>
</protein>
<dbReference type="eggNOG" id="COG0667">
    <property type="taxonomic scope" value="Bacteria"/>
</dbReference>
<dbReference type="Gene3D" id="3.20.20.100">
    <property type="entry name" value="NADP-dependent oxidoreductase domain"/>
    <property type="match status" value="1"/>
</dbReference>
<dbReference type="CDD" id="cd19095">
    <property type="entry name" value="AKR_PA4992-like"/>
    <property type="match status" value="1"/>
</dbReference>
<dbReference type="AlphaFoldDB" id="S0ESY2"/>
<dbReference type="InParanoid" id="S0ESY2"/>
<gene>
    <name evidence="2" type="ORF">CCALI_00288</name>
</gene>